<evidence type="ECO:0000256" key="1">
    <source>
        <dbReference type="ARBA" id="ARBA00011900"/>
    </source>
</evidence>
<dbReference type="SUPFAM" id="SSF53335">
    <property type="entry name" value="S-adenosyl-L-methionine-dependent methyltransferases"/>
    <property type="match status" value="1"/>
</dbReference>
<evidence type="ECO:0000259" key="8">
    <source>
        <dbReference type="Pfam" id="PF20467"/>
    </source>
</evidence>
<dbReference type="PANTHER" id="PTHR33841">
    <property type="entry name" value="DNA METHYLTRANSFERASE YEEA-RELATED"/>
    <property type="match status" value="1"/>
</dbReference>
<dbReference type="Pfam" id="PF20467">
    <property type="entry name" value="MmeI_C"/>
    <property type="match status" value="1"/>
</dbReference>
<evidence type="ECO:0000256" key="4">
    <source>
        <dbReference type="ARBA" id="ARBA00047942"/>
    </source>
</evidence>
<evidence type="ECO:0000259" key="5">
    <source>
        <dbReference type="Pfam" id="PF20464"/>
    </source>
</evidence>
<proteinExistence type="predicted"/>
<dbReference type="AlphaFoldDB" id="A0A5M9ZG46"/>
<evidence type="ECO:0000256" key="2">
    <source>
        <dbReference type="ARBA" id="ARBA00022603"/>
    </source>
</evidence>
<dbReference type="Pfam" id="PF20464">
    <property type="entry name" value="MmeI_N"/>
    <property type="match status" value="1"/>
</dbReference>
<reference evidence="10 11" key="1">
    <citation type="journal article" date="2019" name="Syst. Appl. Microbiol.">
        <title>Characterization of Bifidobacterium species in feaces of the Egyptian fruit bat: Description of B. vespertilionis sp. nov. and B. rousetti sp. nov.</title>
        <authorList>
            <person name="Modesto M."/>
            <person name="Satti M."/>
            <person name="Watanabe K."/>
            <person name="Puglisi E."/>
            <person name="Morelli L."/>
            <person name="Huang C.-H."/>
            <person name="Liou J.-S."/>
            <person name="Miyashita M."/>
            <person name="Tamura T."/>
            <person name="Saito S."/>
            <person name="Mori K."/>
            <person name="Huang L."/>
            <person name="Sciavilla P."/>
            <person name="Sandri C."/>
            <person name="Spiezio C."/>
            <person name="Vitali F."/>
            <person name="Cavalieri D."/>
            <person name="Perpetuini G."/>
            <person name="Tofalo R."/>
            <person name="Bonetti A."/>
            <person name="Arita M."/>
            <person name="Mattarelli P."/>
        </authorList>
    </citation>
    <scope>NUCLEOTIDE SEQUENCE [LARGE SCALE GENOMIC DNA]</scope>
    <source>
        <strain evidence="10 11">RST17</strain>
    </source>
</reference>
<dbReference type="Pfam" id="PF20473">
    <property type="entry name" value="MmeI_Mtase"/>
    <property type="match status" value="1"/>
</dbReference>
<evidence type="ECO:0000259" key="7">
    <source>
        <dbReference type="Pfam" id="PF20466"/>
    </source>
</evidence>
<dbReference type="PRINTS" id="PR00507">
    <property type="entry name" value="N12N6MTFRASE"/>
</dbReference>
<evidence type="ECO:0000256" key="3">
    <source>
        <dbReference type="ARBA" id="ARBA00022679"/>
    </source>
</evidence>
<dbReference type="GO" id="GO:0032259">
    <property type="term" value="P:methylation"/>
    <property type="evidence" value="ECO:0007669"/>
    <property type="project" value="UniProtKB-KW"/>
</dbReference>
<dbReference type="InterPro" id="IPR046820">
    <property type="entry name" value="MmeI_TRD"/>
</dbReference>
<dbReference type="GO" id="GO:0009007">
    <property type="term" value="F:site-specific DNA-methyltransferase (adenine-specific) activity"/>
    <property type="evidence" value="ECO:0007669"/>
    <property type="project" value="UniProtKB-EC"/>
</dbReference>
<dbReference type="EMBL" id="RZUH01000020">
    <property type="protein sequence ID" value="KAA8825105.1"/>
    <property type="molecule type" value="Genomic_DNA"/>
</dbReference>
<dbReference type="EC" id="2.1.1.72" evidence="1"/>
<dbReference type="InterPro" id="IPR046818">
    <property type="entry name" value="MmeI_C"/>
</dbReference>
<dbReference type="Pfam" id="PF20466">
    <property type="entry name" value="MmeI_TRD"/>
    <property type="match status" value="1"/>
</dbReference>
<dbReference type="InterPro" id="IPR050953">
    <property type="entry name" value="N4_N6_ade-DNA_methylase"/>
</dbReference>
<dbReference type="InterPro" id="IPR029063">
    <property type="entry name" value="SAM-dependent_MTases_sf"/>
</dbReference>
<comment type="catalytic activity">
    <reaction evidence="4">
        <text>a 2'-deoxyadenosine in DNA + S-adenosyl-L-methionine = an N(6)-methyl-2'-deoxyadenosine in DNA + S-adenosyl-L-homocysteine + H(+)</text>
        <dbReference type="Rhea" id="RHEA:15197"/>
        <dbReference type="Rhea" id="RHEA-COMP:12418"/>
        <dbReference type="Rhea" id="RHEA-COMP:12419"/>
        <dbReference type="ChEBI" id="CHEBI:15378"/>
        <dbReference type="ChEBI" id="CHEBI:57856"/>
        <dbReference type="ChEBI" id="CHEBI:59789"/>
        <dbReference type="ChEBI" id="CHEBI:90615"/>
        <dbReference type="ChEBI" id="CHEBI:90616"/>
        <dbReference type="EC" id="2.1.1.72"/>
    </reaction>
</comment>
<keyword evidence="2 10" id="KW-0489">Methyltransferase</keyword>
<evidence type="ECO:0000259" key="6">
    <source>
        <dbReference type="Pfam" id="PF20465"/>
    </source>
</evidence>
<dbReference type="InterPro" id="IPR046819">
    <property type="entry name" value="MmeI_hel"/>
</dbReference>
<comment type="caution">
    <text evidence="10">The sequence shown here is derived from an EMBL/GenBank/DDBJ whole genome shotgun (WGS) entry which is preliminary data.</text>
</comment>
<sequence length="919" mass="103030">MNDFDVRPIAARLDAFAAKWRGRGREKQETQLYWLELLEAAGVPSPTDAVRFETPVASNGFADVWLPDVRLLVEQKTLGVDPDAPETRQGVAKTPIRQALDYANAIPLLSRPRWLAVCTFDRLRVWDTDADPLCQGTPVEWRLDEYAAHAADLARLVGGGGIRSQRALSLEASRLVGRLHDALWPLYRTHDERSHHDLAVLTVRLVFLMYAEDAHVLGVDDGLLSRYVRARDPQHLRAALLDLLDVLETPVADRDPYLTDELKAFPYVDGGLFSSRVEIPLFDGTAYRLLDECLDFDWSGISPVVFGSLMEETLSHDERRRGGMHYTSPENIHRVVDPLFLDRLQGELDAILRDGTAGPAARARRLDAYRTRLAGLKFLDPACGSGNFLTETYLSLRRLENRALKASLGGQAALPGLEPIRVRLGQFHGIEINDFAVCVARTALWIAEQQAAAETEQITGRPVDRLPLRDEGTIIRANALEYDWNSVLDGGECDYVMGNPPFVGQRTISRSQKRDLADVWGDDFDGYLDYVTGWFIKAARYCVKPDATFAFVSTASVCQGTQAPALFEPLNALGWRIAYARLPFRWDAQTSDIANVVVIVLGMSRIASRPILYRGDQGKAVANINAYLAAAPDVYVRRRTRPICEDQVPTIRGLQPTDGGNLILADGAEYRRAMDDPIAARYVRRYMGGDDMLKGRERWCLWLADATPRELRASRLIRERLEACRNYRESAPKEGDAYKLRRTPWLFREQRLPETGYILIPVTSTSAREWMVVDYISNEIIPAAPAQTIADPDGLQFAIISSRMFMTWQKAVGGRLGDALRFSSKIVWNNLPLPKLSDETRQSLIAAGRGVLAARAEYPDSTLADLYDPRFMPSVLRRAHEALDRVADAAFGATKWLKNDDEKRLETLLAQYSTMNGSR</sequence>
<feature type="domain" description="MmeI-like C-terminal" evidence="8">
    <location>
        <begin position="837"/>
        <end position="915"/>
    </location>
</feature>
<dbReference type="RefSeq" id="WP_150380270.1">
    <property type="nucleotide sequence ID" value="NZ_RZUH01000020.1"/>
</dbReference>
<dbReference type="Proteomes" id="UP000410049">
    <property type="component" value="Unassembled WGS sequence"/>
</dbReference>
<keyword evidence="3 10" id="KW-0808">Transferase</keyword>
<dbReference type="Gene3D" id="3.40.50.150">
    <property type="entry name" value="Vaccinia Virus protein VP39"/>
    <property type="match status" value="1"/>
</dbReference>
<name>A0A5M9ZG46_9BIFI</name>
<dbReference type="InterPro" id="IPR046816">
    <property type="entry name" value="MmeI_Mtase"/>
</dbReference>
<evidence type="ECO:0000259" key="9">
    <source>
        <dbReference type="Pfam" id="PF20473"/>
    </source>
</evidence>
<gene>
    <name evidence="10" type="ORF">EMO91_12820</name>
</gene>
<organism evidence="10 11">
    <name type="scientific">Bifidobacterium myosotis</name>
    <dbReference type="NCBI Taxonomy" id="1630166"/>
    <lineage>
        <taxon>Bacteria</taxon>
        <taxon>Bacillati</taxon>
        <taxon>Actinomycetota</taxon>
        <taxon>Actinomycetes</taxon>
        <taxon>Bifidobacteriales</taxon>
        <taxon>Bifidobacteriaceae</taxon>
        <taxon>Bifidobacterium</taxon>
    </lineage>
</organism>
<accession>A0A5M9ZG46</accession>
<feature type="domain" description="MmeI-like DNA-methyltransferase" evidence="9">
    <location>
        <begin position="362"/>
        <end position="613"/>
    </location>
</feature>
<feature type="domain" description="MmeI-like N-terminal" evidence="5">
    <location>
        <begin position="12"/>
        <end position="183"/>
    </location>
</feature>
<dbReference type="InterPro" id="IPR046817">
    <property type="entry name" value="MmeI_N"/>
</dbReference>
<evidence type="ECO:0000313" key="10">
    <source>
        <dbReference type="EMBL" id="KAA8825105.1"/>
    </source>
</evidence>
<evidence type="ECO:0000313" key="11">
    <source>
        <dbReference type="Proteomes" id="UP000410049"/>
    </source>
</evidence>
<protein>
    <recommendedName>
        <fullName evidence="1">site-specific DNA-methyltransferase (adenine-specific)</fullName>
        <ecNumber evidence="1">2.1.1.72</ecNumber>
    </recommendedName>
</protein>
<dbReference type="PANTHER" id="PTHR33841:SF1">
    <property type="entry name" value="DNA METHYLTRANSFERASE A"/>
    <property type="match status" value="1"/>
</dbReference>
<dbReference type="Pfam" id="PF20465">
    <property type="entry name" value="MmeI_hel"/>
    <property type="match status" value="1"/>
</dbReference>
<feature type="domain" description="MmeI-like target recognition" evidence="7">
    <location>
        <begin position="631"/>
        <end position="836"/>
    </location>
</feature>
<feature type="domain" description="MmeI-like helicase spacer" evidence="6">
    <location>
        <begin position="196"/>
        <end position="273"/>
    </location>
</feature>